<comment type="caution">
    <text evidence="1">The sequence shown here is derived from an EMBL/GenBank/DDBJ whole genome shotgun (WGS) entry which is preliminary data.</text>
</comment>
<accession>A0ABX2MYX3</accession>
<reference evidence="1 2" key="1">
    <citation type="submission" date="2020-06" db="EMBL/GenBank/DDBJ databases">
        <authorList>
            <person name="Kim S.-J."/>
            <person name="Park S.-J."/>
        </authorList>
    </citation>
    <scope>NUCLEOTIDE SEQUENCE [LARGE SCALE GENOMIC DNA]</scope>
    <source>
        <strain evidence="1 2">SW-151</strain>
    </source>
</reference>
<dbReference type="Proteomes" id="UP000652427">
    <property type="component" value="Unassembled WGS sequence"/>
</dbReference>
<protein>
    <submittedName>
        <fullName evidence="1">Uncharacterized protein</fullName>
    </submittedName>
</protein>
<evidence type="ECO:0000313" key="1">
    <source>
        <dbReference type="EMBL" id="NVD26655.1"/>
    </source>
</evidence>
<evidence type="ECO:0000313" key="2">
    <source>
        <dbReference type="Proteomes" id="UP000652427"/>
    </source>
</evidence>
<gene>
    <name evidence="1" type="ORF">HUO14_01900</name>
</gene>
<organism evidence="1 2">
    <name type="scientific">Parasphingorhabdus flavimaris</name>
    <dbReference type="NCBI Taxonomy" id="266812"/>
    <lineage>
        <taxon>Bacteria</taxon>
        <taxon>Pseudomonadati</taxon>
        <taxon>Pseudomonadota</taxon>
        <taxon>Alphaproteobacteria</taxon>
        <taxon>Sphingomonadales</taxon>
        <taxon>Sphingomonadaceae</taxon>
        <taxon>Parasphingorhabdus</taxon>
    </lineage>
</organism>
<proteinExistence type="predicted"/>
<name>A0ABX2MYX3_9SPHN</name>
<sequence>MNLSRFPTFLNVALFPFVLSLSKDASGGDVHFDKLSANGFFTLGLIS</sequence>
<dbReference type="RefSeq" id="WP_176278185.1">
    <property type="nucleotide sequence ID" value="NZ_JABWMH010000001.1"/>
</dbReference>
<keyword evidence="2" id="KW-1185">Reference proteome</keyword>
<dbReference type="EMBL" id="JABWMH010000001">
    <property type="protein sequence ID" value="NVD26655.1"/>
    <property type="molecule type" value="Genomic_DNA"/>
</dbReference>